<dbReference type="Proteomes" id="UP000694400">
    <property type="component" value="Chromosome 14"/>
</dbReference>
<accession>A0A8B9SMV4</accession>
<reference evidence="1" key="3">
    <citation type="submission" date="2025-09" db="UniProtKB">
        <authorList>
            <consortium name="Ensembl"/>
        </authorList>
    </citation>
    <scope>IDENTIFICATION</scope>
</reference>
<organism evidence="1 2">
    <name type="scientific">Anas platyrhynchos</name>
    <name type="common">Mallard</name>
    <name type="synonym">Anas boschas</name>
    <dbReference type="NCBI Taxonomy" id="8839"/>
    <lineage>
        <taxon>Eukaryota</taxon>
        <taxon>Metazoa</taxon>
        <taxon>Chordata</taxon>
        <taxon>Craniata</taxon>
        <taxon>Vertebrata</taxon>
        <taxon>Euteleostomi</taxon>
        <taxon>Archelosauria</taxon>
        <taxon>Archosauria</taxon>
        <taxon>Dinosauria</taxon>
        <taxon>Saurischia</taxon>
        <taxon>Theropoda</taxon>
        <taxon>Coelurosauria</taxon>
        <taxon>Aves</taxon>
        <taxon>Neognathae</taxon>
        <taxon>Galloanserae</taxon>
        <taxon>Anseriformes</taxon>
        <taxon>Anatidae</taxon>
        <taxon>Anatinae</taxon>
        <taxon>Anas</taxon>
    </lineage>
</organism>
<reference evidence="1" key="1">
    <citation type="submission" date="2019-08" db="EMBL/GenBank/DDBJ databases">
        <title>Three high-quality genomes provides insights into domestication of ducks.</title>
        <authorList>
            <person name="Hou Z.C."/>
            <person name="Zhu F."/>
            <person name="Yin Z.T."/>
            <person name="Zhang F."/>
        </authorList>
    </citation>
    <scope>NUCLEOTIDE SEQUENCE [LARGE SCALE GENOMIC DNA]</scope>
</reference>
<evidence type="ECO:0000313" key="2">
    <source>
        <dbReference type="Proteomes" id="UP000694400"/>
    </source>
</evidence>
<reference evidence="1" key="2">
    <citation type="submission" date="2025-08" db="UniProtKB">
        <authorList>
            <consortium name="Ensembl"/>
        </authorList>
    </citation>
    <scope>IDENTIFICATION</scope>
</reference>
<protein>
    <submittedName>
        <fullName evidence="1">Uncharacterized protein</fullName>
    </submittedName>
</protein>
<name>A0A8B9SMV4_ANAPL</name>
<dbReference type="AlphaFoldDB" id="A0A8B9SMV4"/>
<sequence length="88" mass="9952">MLPLDFGHPPELLSRFGWGQLEPGFLLPYPCRGGQLSPWRQIPNLPSPGCMSPADFPLGNWGQVRSWPKIRKKKKHGKQLIYSAGRQT</sequence>
<dbReference type="Ensembl" id="ENSAPLT00020009301.1">
    <property type="protein sequence ID" value="ENSAPLP00020008648.1"/>
    <property type="gene ID" value="ENSAPLG00020006368.1"/>
</dbReference>
<evidence type="ECO:0000313" key="1">
    <source>
        <dbReference type="Ensembl" id="ENSAPLP00020008648.1"/>
    </source>
</evidence>
<proteinExistence type="predicted"/>